<evidence type="ECO:0000256" key="1">
    <source>
        <dbReference type="SAM" id="MobiDB-lite"/>
    </source>
</evidence>
<evidence type="ECO:0000313" key="3">
    <source>
        <dbReference type="Proteomes" id="UP001642464"/>
    </source>
</evidence>
<sequence>IGARGVVCASRLREPNLAEGDVAELGRREMLEQLQRRMDLDFLRSHGLNKSLERLLKSLSKAQVLAAWEAAQIAQADGRPPRPKRRKTRPADALLATVKAQLARLPKDATVAILHEECQADLDLFDLERPSASLPTAVLFVLGAVRDMLSSELHAVEAAAAELNLKLVRVRLGATPEFSSKVVRCLAAADLHGLVLPAVAKAVATQGLRELPEAPPLDFTVLHCCELPSSALCEDGTPRGRLLTLLQLCVCTLWRSKISSALSSEGDAAETCRRTVPHLRILFRDGVTLAVGSKFVEGMSSSHRAAPTERQLLDALRERLETKAKQRPSAAAGGEGEQWRQGLRSSLKRFESTTALFLSDEGVDLFAATTSVVAPRASRRRVERLLLIAPGDGLAAATRRLCDEELGAVVAVSLAPSAPSAVVMLQFMHYCGSVQRQRSHRLCPGASGTAGAHHGGDQQSHLPPGRECAQHPGAPRGRSAARELRPGGLRPGGGCVHVDGRLRGEPLGQERVGVPGRGRRLPLLARLRLAAVRGGLQGSLTGGALVHRVPNAPRPAGLGAHRLAAPHQPAACDRGAGAQGLEGGVARLLGRCLRLLGLPAGDLPLGRGLVHAEAGLHRPEGAPTDGHQAGRPALGPAPRAGRGGRREPHRRRLLAAGFCKPLLGLAGDGELWRASGAETDDRGKAEQLFEGRERTVRTETGDFSRSSTSSAVSSLRLETGWSEVCTRLARHGYVLPEPKRQKPRKEPKATLLGYTNKLKSLTAKVQELSMDFERLLPPLGEAR</sequence>
<accession>A0ABP0NWP4</accession>
<feature type="region of interest" description="Disordered" evidence="1">
    <location>
        <begin position="618"/>
        <end position="648"/>
    </location>
</feature>
<evidence type="ECO:0000313" key="2">
    <source>
        <dbReference type="EMBL" id="CAK9067142.1"/>
    </source>
</evidence>
<feature type="region of interest" description="Disordered" evidence="1">
    <location>
        <begin position="442"/>
        <end position="495"/>
    </location>
</feature>
<feature type="compositionally biased region" description="Low complexity" evidence="1">
    <location>
        <begin position="629"/>
        <end position="640"/>
    </location>
</feature>
<protein>
    <submittedName>
        <fullName evidence="2">Uncharacterized protein</fullName>
    </submittedName>
</protein>
<dbReference type="Proteomes" id="UP001642464">
    <property type="component" value="Unassembled WGS sequence"/>
</dbReference>
<keyword evidence="3" id="KW-1185">Reference proteome</keyword>
<feature type="non-terminal residue" evidence="2">
    <location>
        <position position="1"/>
    </location>
</feature>
<gene>
    <name evidence="2" type="ORF">SCF082_LOCUS34038</name>
</gene>
<dbReference type="EMBL" id="CAXAMM010030879">
    <property type="protein sequence ID" value="CAK9067142.1"/>
    <property type="molecule type" value="Genomic_DNA"/>
</dbReference>
<proteinExistence type="predicted"/>
<organism evidence="2 3">
    <name type="scientific">Durusdinium trenchii</name>
    <dbReference type="NCBI Taxonomy" id="1381693"/>
    <lineage>
        <taxon>Eukaryota</taxon>
        <taxon>Sar</taxon>
        <taxon>Alveolata</taxon>
        <taxon>Dinophyceae</taxon>
        <taxon>Suessiales</taxon>
        <taxon>Symbiodiniaceae</taxon>
        <taxon>Durusdinium</taxon>
    </lineage>
</organism>
<comment type="caution">
    <text evidence="2">The sequence shown here is derived from an EMBL/GenBank/DDBJ whole genome shotgun (WGS) entry which is preliminary data.</text>
</comment>
<name>A0ABP0NWP4_9DINO</name>
<reference evidence="2 3" key="1">
    <citation type="submission" date="2024-02" db="EMBL/GenBank/DDBJ databases">
        <authorList>
            <person name="Chen Y."/>
            <person name="Shah S."/>
            <person name="Dougan E. K."/>
            <person name="Thang M."/>
            <person name="Chan C."/>
        </authorList>
    </citation>
    <scope>NUCLEOTIDE SEQUENCE [LARGE SCALE GENOMIC DNA]</scope>
</reference>